<gene>
    <name evidence="1" type="ORF">UFOVP715_51</name>
</gene>
<name>A0A6J5NWM6_9CAUD</name>
<dbReference type="InterPro" id="IPR017686">
    <property type="entry name" value="Phg/plasmid-like_prot"/>
</dbReference>
<protein>
    <submittedName>
        <fullName evidence="1">LGT_TIGR03299, phage/plasmid-like protein TIGR03299</fullName>
    </submittedName>
</protein>
<evidence type="ECO:0000313" key="1">
    <source>
        <dbReference type="EMBL" id="CAB4159624.1"/>
    </source>
</evidence>
<accession>A0A6J5NWM6</accession>
<dbReference type="Pfam" id="PF06067">
    <property type="entry name" value="DUF932"/>
    <property type="match status" value="1"/>
</dbReference>
<sequence>MSHELTARADGSVEFAYLASDGTPWHGLGQALEDGTSLDAWRTAAGMDWAIRRSAVRYNVTRGGENDSAGFIELPDQHVLFRSDTKAPLGVVSRKYQVVQPGEVIEFFRDIARAGGLELSAAGTIYGGKRFWATAKIGESSPTSLRDTIGGYILISSSADGSLATELRRTTVRAVCKNTLAMAFGDKATVKVSHRSVFDPAQVKDFMGLNTAAWDSFRANVARLANAPVIQEEAEDILAKIFGGNETSGFKRTLGLFNGEGMGATLDGVMGTRWGLLNAVTEYADHHVRARTDENRFVASQWGAGADLKQRALAALLPA</sequence>
<proteinExistence type="predicted"/>
<dbReference type="NCBIfam" id="TIGR03299">
    <property type="entry name" value="LGT_TIGR03299"/>
    <property type="match status" value="1"/>
</dbReference>
<dbReference type="EMBL" id="LR796687">
    <property type="protein sequence ID" value="CAB4159624.1"/>
    <property type="molecule type" value="Genomic_DNA"/>
</dbReference>
<reference evidence="1" key="1">
    <citation type="submission" date="2020-04" db="EMBL/GenBank/DDBJ databases">
        <authorList>
            <person name="Chiriac C."/>
            <person name="Salcher M."/>
            <person name="Ghai R."/>
            <person name="Kavagutti S V."/>
        </authorList>
    </citation>
    <scope>NUCLEOTIDE SEQUENCE</scope>
</reference>
<organism evidence="1">
    <name type="scientific">uncultured Caudovirales phage</name>
    <dbReference type="NCBI Taxonomy" id="2100421"/>
    <lineage>
        <taxon>Viruses</taxon>
        <taxon>Duplodnaviria</taxon>
        <taxon>Heunggongvirae</taxon>
        <taxon>Uroviricota</taxon>
        <taxon>Caudoviricetes</taxon>
        <taxon>Peduoviridae</taxon>
        <taxon>Maltschvirus</taxon>
        <taxon>Maltschvirus maltsch</taxon>
    </lineage>
</organism>
<dbReference type="InterPro" id="IPR026325">
    <property type="entry name" value="DUF932"/>
</dbReference>